<sequence>MNKKILAVLSSVLVIFGLVACSNGNHAQNSNSDEHRHHESTFTVGFDASFPPYGFKQDGEYVGFDLDLAQEVAKRQGWELVKQPIDWDSKDAELNAGTVDCLWNGFTMTGREDKYTFSKPYVNNSIVVVVKADSKIQKAEQLAGKNVIVQADSSGLAALKSDANKSLVAKFGNLTEVPEYDSAFMTLQSGAADAVVVDQPVASFQLNSRGADKFRVLEDPIQVEEYGIGFKKGNTQLRDKVQQSLDEMKKDGTFLKLAKKYEIEDSVIE</sequence>
<comment type="caution">
    <text evidence="4">The sequence shown here is derived from an EMBL/GenBank/DDBJ whole genome shotgun (WGS) entry which is preliminary data.</text>
</comment>
<dbReference type="EMBL" id="JASXSX010000001">
    <property type="protein sequence ID" value="MDT3767385.1"/>
    <property type="molecule type" value="Genomic_DNA"/>
</dbReference>
<dbReference type="Gene3D" id="3.40.190.10">
    <property type="entry name" value="Periplasmic binding protein-like II"/>
    <property type="match status" value="2"/>
</dbReference>
<dbReference type="Proteomes" id="UP001247542">
    <property type="component" value="Unassembled WGS sequence"/>
</dbReference>
<dbReference type="PANTHER" id="PTHR35936:SF34">
    <property type="entry name" value="ABC TRANSPORTER EXTRACELLULAR-BINDING PROTEIN YCKB-RELATED"/>
    <property type="match status" value="1"/>
</dbReference>
<dbReference type="PROSITE" id="PS51257">
    <property type="entry name" value="PROKAR_LIPOPROTEIN"/>
    <property type="match status" value="1"/>
</dbReference>
<dbReference type="SUPFAM" id="SSF53850">
    <property type="entry name" value="Periplasmic binding protein-like II"/>
    <property type="match status" value="1"/>
</dbReference>
<dbReference type="SMART" id="SM00062">
    <property type="entry name" value="PBPb"/>
    <property type="match status" value="1"/>
</dbReference>
<evidence type="ECO:0000256" key="1">
    <source>
        <dbReference type="ARBA" id="ARBA00022729"/>
    </source>
</evidence>
<keyword evidence="5" id="KW-1185">Reference proteome</keyword>
<dbReference type="Pfam" id="PF00497">
    <property type="entry name" value="SBP_bac_3"/>
    <property type="match status" value="1"/>
</dbReference>
<dbReference type="InterPro" id="IPR001638">
    <property type="entry name" value="Solute-binding_3/MltF_N"/>
</dbReference>
<organism evidence="4 5">
    <name type="scientific">Gleimia hominis</name>
    <dbReference type="NCBI Taxonomy" id="595468"/>
    <lineage>
        <taxon>Bacteria</taxon>
        <taxon>Bacillati</taxon>
        <taxon>Actinomycetota</taxon>
        <taxon>Actinomycetes</taxon>
        <taxon>Actinomycetales</taxon>
        <taxon>Actinomycetaceae</taxon>
        <taxon>Gleimia</taxon>
    </lineage>
</organism>
<keyword evidence="1 2" id="KW-0732">Signal</keyword>
<accession>A0ABU3IAI6</accession>
<evidence type="ECO:0000256" key="2">
    <source>
        <dbReference type="SAM" id="SignalP"/>
    </source>
</evidence>
<protein>
    <submittedName>
        <fullName evidence="4">Amino acid ABC transporter substrate-binding protein</fullName>
    </submittedName>
</protein>
<evidence type="ECO:0000313" key="4">
    <source>
        <dbReference type="EMBL" id="MDT3767385.1"/>
    </source>
</evidence>
<feature type="signal peptide" evidence="2">
    <location>
        <begin position="1"/>
        <end position="27"/>
    </location>
</feature>
<evidence type="ECO:0000259" key="3">
    <source>
        <dbReference type="SMART" id="SM00062"/>
    </source>
</evidence>
<reference evidence="4 5" key="1">
    <citation type="submission" date="2023-06" db="EMBL/GenBank/DDBJ databases">
        <title>Draft genome sequence of Gleimia hominis type strain CCUG 57540T.</title>
        <authorList>
            <person name="Salva-Serra F."/>
            <person name="Cardew S."/>
            <person name="Jensie Markopoulos S."/>
            <person name="Ohlen M."/>
            <person name="Inganas E."/>
            <person name="Svensson-Stadler L."/>
            <person name="Moore E.R.B."/>
        </authorList>
    </citation>
    <scope>NUCLEOTIDE SEQUENCE [LARGE SCALE GENOMIC DNA]</scope>
    <source>
        <strain evidence="4 5">CCUG 57540</strain>
    </source>
</reference>
<feature type="chain" id="PRO_5045924861" evidence="2">
    <location>
        <begin position="28"/>
        <end position="269"/>
    </location>
</feature>
<dbReference type="PANTHER" id="PTHR35936">
    <property type="entry name" value="MEMBRANE-BOUND LYTIC MUREIN TRANSGLYCOSYLASE F"/>
    <property type="match status" value="1"/>
</dbReference>
<dbReference type="RefSeq" id="WP_313272892.1">
    <property type="nucleotide sequence ID" value="NZ_JASXSX010000001.1"/>
</dbReference>
<name>A0ABU3IAI6_9ACTO</name>
<proteinExistence type="predicted"/>
<evidence type="ECO:0000313" key="5">
    <source>
        <dbReference type="Proteomes" id="UP001247542"/>
    </source>
</evidence>
<dbReference type="CDD" id="cd00996">
    <property type="entry name" value="PBP2_AatB_like"/>
    <property type="match status" value="1"/>
</dbReference>
<gene>
    <name evidence="4" type="ORF">QS713_04805</name>
</gene>
<feature type="domain" description="Solute-binding protein family 3/N-terminal" evidence="3">
    <location>
        <begin position="41"/>
        <end position="265"/>
    </location>
</feature>